<evidence type="ECO:0000313" key="1">
    <source>
        <dbReference type="EMBL" id="QNU68185.1"/>
    </source>
</evidence>
<protein>
    <submittedName>
        <fullName evidence="1">Uncharacterized protein</fullName>
    </submittedName>
</protein>
<reference evidence="1 2" key="1">
    <citation type="submission" date="2020-09" db="EMBL/GenBank/DDBJ databases">
        <title>Characterization and genome sequencing of Ruminiclostridium sp. nov. MA18.</title>
        <authorList>
            <person name="Rettenmaier R."/>
            <person name="Kowollik M.-L."/>
            <person name="Liebl W."/>
            <person name="Zverlov V."/>
        </authorList>
    </citation>
    <scope>NUCLEOTIDE SEQUENCE [LARGE SCALE GENOMIC DNA]</scope>
    <source>
        <strain evidence="1 2">MA18</strain>
    </source>
</reference>
<dbReference type="RefSeq" id="WP_137696594.1">
    <property type="nucleotide sequence ID" value="NZ_CP061336.1"/>
</dbReference>
<evidence type="ECO:0000313" key="2">
    <source>
        <dbReference type="Proteomes" id="UP000306409"/>
    </source>
</evidence>
<dbReference type="Proteomes" id="UP000306409">
    <property type="component" value="Chromosome"/>
</dbReference>
<name>A0A4V6EP96_9FIRM</name>
<keyword evidence="2" id="KW-1185">Reference proteome</keyword>
<organism evidence="1 2">
    <name type="scientific">Ruminiclostridium herbifermentans</name>
    <dbReference type="NCBI Taxonomy" id="2488810"/>
    <lineage>
        <taxon>Bacteria</taxon>
        <taxon>Bacillati</taxon>
        <taxon>Bacillota</taxon>
        <taxon>Clostridia</taxon>
        <taxon>Eubacteriales</taxon>
        <taxon>Oscillospiraceae</taxon>
        <taxon>Ruminiclostridium</taxon>
    </lineage>
</organism>
<accession>A0A4V6EP96</accession>
<dbReference type="EMBL" id="CP061336">
    <property type="protein sequence ID" value="QNU68185.1"/>
    <property type="molecule type" value="Genomic_DNA"/>
</dbReference>
<gene>
    <name evidence="1" type="ORF">EHE19_007120</name>
</gene>
<dbReference type="AlphaFoldDB" id="A0A4V6EP96"/>
<dbReference type="KEGG" id="rher:EHE19_007120"/>
<dbReference type="OrthoDB" id="5192627at2"/>
<proteinExistence type="predicted"/>
<sequence>MKINKKDCFIETITAKWWFLALIPIVFFFCPPYLQRNGYPISDFFKWYLTIGEISSNNFTGFFAKYSIIMNLVAIAVVILAFVLKSKFTRVFSIYIAIMMAFFGITQNTSYTEQNGLGIITCSYIVLPILSGIWIWEVFVCKNDFSKAKKLNIWTVGAFLLALFAFWNPIDSKTLMPDFNPAYFLTNGGNSMFCTMTPMIIAVLFFIYPNINTAALRVTGITGATIGFIQVVLHLVINSKTNWWVGIIHIPVLSLSIAAIIVSFKANKR</sequence>